<feature type="transmembrane region" description="Helical" evidence="2">
    <location>
        <begin position="132"/>
        <end position="151"/>
    </location>
</feature>
<name>A0AAV8FIH0_9POAL</name>
<feature type="domain" description="PGG" evidence="3">
    <location>
        <begin position="75"/>
        <end position="186"/>
    </location>
</feature>
<feature type="transmembrane region" description="Helical" evidence="2">
    <location>
        <begin position="80"/>
        <end position="99"/>
    </location>
</feature>
<dbReference type="Proteomes" id="UP001140206">
    <property type="component" value="Chromosome 2"/>
</dbReference>
<dbReference type="AlphaFoldDB" id="A0AAV8FIH0"/>
<evidence type="ECO:0000259" key="3">
    <source>
        <dbReference type="Pfam" id="PF13962"/>
    </source>
</evidence>
<dbReference type="Pfam" id="PF13962">
    <property type="entry name" value="PGG"/>
    <property type="match status" value="1"/>
</dbReference>
<dbReference type="GO" id="GO:0016020">
    <property type="term" value="C:membrane"/>
    <property type="evidence" value="ECO:0007669"/>
    <property type="project" value="TreeGrafter"/>
</dbReference>
<dbReference type="InterPro" id="IPR026961">
    <property type="entry name" value="PGG_dom"/>
</dbReference>
<evidence type="ECO:0000313" key="4">
    <source>
        <dbReference type="EMBL" id="KAJ4792824.1"/>
    </source>
</evidence>
<reference evidence="4" key="1">
    <citation type="submission" date="2022-08" db="EMBL/GenBank/DDBJ databases">
        <authorList>
            <person name="Marques A."/>
        </authorList>
    </citation>
    <scope>NUCLEOTIDE SEQUENCE</scope>
    <source>
        <strain evidence="4">RhyPub2mFocal</strain>
        <tissue evidence="4">Leaves</tissue>
    </source>
</reference>
<dbReference type="PANTHER" id="PTHR24177:SF432">
    <property type="entry name" value="OS06G0286146 PROTEIN"/>
    <property type="match status" value="1"/>
</dbReference>
<feature type="region of interest" description="Disordered" evidence="1">
    <location>
        <begin position="243"/>
        <end position="262"/>
    </location>
</feature>
<dbReference type="EMBL" id="JAMFTS010000002">
    <property type="protein sequence ID" value="KAJ4792824.1"/>
    <property type="molecule type" value="Genomic_DNA"/>
</dbReference>
<dbReference type="PANTHER" id="PTHR24177">
    <property type="entry name" value="CASKIN"/>
    <property type="match status" value="1"/>
</dbReference>
<keyword evidence="2" id="KW-0472">Membrane</keyword>
<feature type="compositionally biased region" description="Acidic residues" evidence="1">
    <location>
        <begin position="243"/>
        <end position="255"/>
    </location>
</feature>
<evidence type="ECO:0000313" key="5">
    <source>
        <dbReference type="Proteomes" id="UP001140206"/>
    </source>
</evidence>
<gene>
    <name evidence="4" type="ORF">LUZ62_044070</name>
</gene>
<keyword evidence="2" id="KW-1133">Transmembrane helix</keyword>
<sequence length="262" mass="29092">MSEEITEVPPPVGNNGSIELQPITSATRTVESLLPPVEHPTTVPPIPSSPTTGENQKNKRGGSKRRNRQKKGAKNWFEEMRGWIMIVGVQVAAVTYASGLNPPGGFWPDDKDDHIAGHAILHDKSKSRYTTFYYANATAFMASLVVIVLLMNEKFYLRRSRVVVLNVFVVLGLVSLMLAYAAGSARRITTSVYVIVLAVGVLLVVIFSAHILKYVGSWIAKSCPCIGKLLCPSWIRMCMGEREENEEEEEEEKDEEDRTQVV</sequence>
<keyword evidence="5" id="KW-1185">Reference proteome</keyword>
<protein>
    <recommendedName>
        <fullName evidence="3">PGG domain-containing protein</fullName>
    </recommendedName>
</protein>
<accession>A0AAV8FIH0</accession>
<proteinExistence type="predicted"/>
<feature type="compositionally biased region" description="Basic residues" evidence="1">
    <location>
        <begin position="58"/>
        <end position="72"/>
    </location>
</feature>
<comment type="caution">
    <text evidence="4">The sequence shown here is derived from an EMBL/GenBank/DDBJ whole genome shotgun (WGS) entry which is preliminary data.</text>
</comment>
<feature type="transmembrane region" description="Helical" evidence="2">
    <location>
        <begin position="188"/>
        <end position="212"/>
    </location>
</feature>
<feature type="region of interest" description="Disordered" evidence="1">
    <location>
        <begin position="1"/>
        <end position="72"/>
    </location>
</feature>
<evidence type="ECO:0000256" key="2">
    <source>
        <dbReference type="SAM" id="Phobius"/>
    </source>
</evidence>
<evidence type="ECO:0000256" key="1">
    <source>
        <dbReference type="SAM" id="MobiDB-lite"/>
    </source>
</evidence>
<feature type="compositionally biased region" description="Polar residues" evidence="1">
    <location>
        <begin position="14"/>
        <end position="30"/>
    </location>
</feature>
<feature type="transmembrane region" description="Helical" evidence="2">
    <location>
        <begin position="163"/>
        <end position="182"/>
    </location>
</feature>
<keyword evidence="2" id="KW-0812">Transmembrane</keyword>
<organism evidence="4 5">
    <name type="scientific">Rhynchospora pubera</name>
    <dbReference type="NCBI Taxonomy" id="906938"/>
    <lineage>
        <taxon>Eukaryota</taxon>
        <taxon>Viridiplantae</taxon>
        <taxon>Streptophyta</taxon>
        <taxon>Embryophyta</taxon>
        <taxon>Tracheophyta</taxon>
        <taxon>Spermatophyta</taxon>
        <taxon>Magnoliopsida</taxon>
        <taxon>Liliopsida</taxon>
        <taxon>Poales</taxon>
        <taxon>Cyperaceae</taxon>
        <taxon>Cyperoideae</taxon>
        <taxon>Rhynchosporeae</taxon>
        <taxon>Rhynchospora</taxon>
    </lineage>
</organism>